<proteinExistence type="predicted"/>
<organism evidence="1 2">
    <name type="scientific">Violaceomyces palustris</name>
    <dbReference type="NCBI Taxonomy" id="1673888"/>
    <lineage>
        <taxon>Eukaryota</taxon>
        <taxon>Fungi</taxon>
        <taxon>Dikarya</taxon>
        <taxon>Basidiomycota</taxon>
        <taxon>Ustilaginomycotina</taxon>
        <taxon>Ustilaginomycetes</taxon>
        <taxon>Violaceomycetales</taxon>
        <taxon>Violaceomycetaceae</taxon>
        <taxon>Violaceomyces</taxon>
    </lineage>
</organism>
<evidence type="ECO:0000313" key="2">
    <source>
        <dbReference type="Proteomes" id="UP000245626"/>
    </source>
</evidence>
<reference evidence="1 2" key="1">
    <citation type="journal article" date="2018" name="Mol. Biol. Evol.">
        <title>Broad Genomic Sampling Reveals a Smut Pathogenic Ancestry of the Fungal Clade Ustilaginomycotina.</title>
        <authorList>
            <person name="Kijpornyongpan T."/>
            <person name="Mondo S.J."/>
            <person name="Barry K."/>
            <person name="Sandor L."/>
            <person name="Lee J."/>
            <person name="Lipzen A."/>
            <person name="Pangilinan J."/>
            <person name="LaButti K."/>
            <person name="Hainaut M."/>
            <person name="Henrissat B."/>
            <person name="Grigoriev I.V."/>
            <person name="Spatafora J.W."/>
            <person name="Aime M.C."/>
        </authorList>
    </citation>
    <scope>NUCLEOTIDE SEQUENCE [LARGE SCALE GENOMIC DNA]</scope>
    <source>
        <strain evidence="1 2">SA 807</strain>
    </source>
</reference>
<keyword evidence="2" id="KW-1185">Reference proteome</keyword>
<accession>A0ACD0P115</accession>
<dbReference type="Proteomes" id="UP000245626">
    <property type="component" value="Unassembled WGS sequence"/>
</dbReference>
<evidence type="ECO:0000313" key="1">
    <source>
        <dbReference type="EMBL" id="PWN51833.1"/>
    </source>
</evidence>
<gene>
    <name evidence="1" type="ORF">IE53DRAFT_34482</name>
</gene>
<dbReference type="EMBL" id="KZ819814">
    <property type="protein sequence ID" value="PWN51833.1"/>
    <property type="molecule type" value="Genomic_DNA"/>
</dbReference>
<name>A0ACD0P115_9BASI</name>
<sequence length="104" mass="12030">MRRETSTYSVERAWDRAGPSPPHPPPPNPWFCRAGCYPSEKPSWMDCTTPPISHRLGERWGWYCVSDRVCDPHKDQERRVARGIAEVVCHFFFFLLAPWAGARA</sequence>
<protein>
    <submittedName>
        <fullName evidence="1">Uncharacterized protein</fullName>
    </submittedName>
</protein>